<reference evidence="1" key="2">
    <citation type="journal article" date="2015" name="Fish Shellfish Immunol.">
        <title>Early steps in the European eel (Anguilla anguilla)-Vibrio vulnificus interaction in the gills: Role of the RtxA13 toxin.</title>
        <authorList>
            <person name="Callol A."/>
            <person name="Pajuelo D."/>
            <person name="Ebbesson L."/>
            <person name="Teles M."/>
            <person name="MacKenzie S."/>
            <person name="Amaro C."/>
        </authorList>
    </citation>
    <scope>NUCLEOTIDE SEQUENCE</scope>
</reference>
<dbReference type="EMBL" id="GBXM01007690">
    <property type="protein sequence ID" value="JAI00888.1"/>
    <property type="molecule type" value="Transcribed_RNA"/>
</dbReference>
<protein>
    <submittedName>
        <fullName evidence="1">Uncharacterized protein</fullName>
    </submittedName>
</protein>
<accession>A0A0E9XDS8</accession>
<evidence type="ECO:0000313" key="1">
    <source>
        <dbReference type="EMBL" id="JAI00888.1"/>
    </source>
</evidence>
<name>A0A0E9XDS8_ANGAN</name>
<reference evidence="1" key="1">
    <citation type="submission" date="2014-11" db="EMBL/GenBank/DDBJ databases">
        <authorList>
            <person name="Amaro Gonzalez C."/>
        </authorList>
    </citation>
    <scope>NUCLEOTIDE SEQUENCE</scope>
</reference>
<organism evidence="1">
    <name type="scientific">Anguilla anguilla</name>
    <name type="common">European freshwater eel</name>
    <name type="synonym">Muraena anguilla</name>
    <dbReference type="NCBI Taxonomy" id="7936"/>
    <lineage>
        <taxon>Eukaryota</taxon>
        <taxon>Metazoa</taxon>
        <taxon>Chordata</taxon>
        <taxon>Craniata</taxon>
        <taxon>Vertebrata</taxon>
        <taxon>Euteleostomi</taxon>
        <taxon>Actinopterygii</taxon>
        <taxon>Neopterygii</taxon>
        <taxon>Teleostei</taxon>
        <taxon>Anguilliformes</taxon>
        <taxon>Anguillidae</taxon>
        <taxon>Anguilla</taxon>
    </lineage>
</organism>
<dbReference type="AlphaFoldDB" id="A0A0E9XDS8"/>
<sequence>MNYFIEIPSAGLNDLLKTADLRICDGQEGLSAVS</sequence>
<proteinExistence type="predicted"/>